<evidence type="ECO:0000313" key="2">
    <source>
        <dbReference type="Proteomes" id="UP000007798"/>
    </source>
</evidence>
<sequence>MLDEITEPNACLNSGEDFDETVEKLTRDIHEVACTCSPPSSSRHRPTPQKDMFAWSDEINNALLRNKATAAYLQELERNQPDHNIWQATKYLKRPTVRKVPILGWGLWCRFREDKAEEFVTHLANSFTPFSTYSAEYANATLSFLEGPHQMALPIDRVNPEEVKLEINRRKTTKSPGYDGIDAVTIECLPPRVIQLLSNIFNRIFDL</sequence>
<evidence type="ECO:0000313" key="1">
    <source>
        <dbReference type="EMBL" id="KRG00238.1"/>
    </source>
</evidence>
<dbReference type="OrthoDB" id="7997861at2759"/>
<dbReference type="STRING" id="7260.A0A0Q9X5W5"/>
<protein>
    <submittedName>
        <fullName evidence="1">Uncharacterized protein</fullName>
    </submittedName>
</protein>
<reference evidence="1 2" key="1">
    <citation type="journal article" date="2007" name="Nature">
        <title>Evolution of genes and genomes on the Drosophila phylogeny.</title>
        <authorList>
            <consortium name="Drosophila 12 Genomes Consortium"/>
            <person name="Clark A.G."/>
            <person name="Eisen M.B."/>
            <person name="Smith D.R."/>
            <person name="Bergman C.M."/>
            <person name="Oliver B."/>
            <person name="Markow T.A."/>
            <person name="Kaufman T.C."/>
            <person name="Kellis M."/>
            <person name="Gelbart W."/>
            <person name="Iyer V.N."/>
            <person name="Pollard D.A."/>
            <person name="Sackton T.B."/>
            <person name="Larracuente A.M."/>
            <person name="Singh N.D."/>
            <person name="Abad J.P."/>
            <person name="Abt D.N."/>
            <person name="Adryan B."/>
            <person name="Aguade M."/>
            <person name="Akashi H."/>
            <person name="Anderson W.W."/>
            <person name="Aquadro C.F."/>
            <person name="Ardell D.H."/>
            <person name="Arguello R."/>
            <person name="Artieri C.G."/>
            <person name="Barbash D.A."/>
            <person name="Barker D."/>
            <person name="Barsanti P."/>
            <person name="Batterham P."/>
            <person name="Batzoglou S."/>
            <person name="Begun D."/>
            <person name="Bhutkar A."/>
            <person name="Blanco E."/>
            <person name="Bosak S.A."/>
            <person name="Bradley R.K."/>
            <person name="Brand A.D."/>
            <person name="Brent M.R."/>
            <person name="Brooks A.N."/>
            <person name="Brown R.H."/>
            <person name="Butlin R.K."/>
            <person name="Caggese C."/>
            <person name="Calvi B.R."/>
            <person name="Bernardo de Carvalho A."/>
            <person name="Caspi A."/>
            <person name="Castrezana S."/>
            <person name="Celniker S.E."/>
            <person name="Chang J.L."/>
            <person name="Chapple C."/>
            <person name="Chatterji S."/>
            <person name="Chinwalla A."/>
            <person name="Civetta A."/>
            <person name="Clifton S.W."/>
            <person name="Comeron J.M."/>
            <person name="Costello J.C."/>
            <person name="Coyne J.A."/>
            <person name="Daub J."/>
            <person name="David R.G."/>
            <person name="Delcher A.L."/>
            <person name="Delehaunty K."/>
            <person name="Do C.B."/>
            <person name="Ebling H."/>
            <person name="Edwards K."/>
            <person name="Eickbush T."/>
            <person name="Evans J.D."/>
            <person name="Filipski A."/>
            <person name="Findeiss S."/>
            <person name="Freyhult E."/>
            <person name="Fulton L."/>
            <person name="Fulton R."/>
            <person name="Garcia A.C."/>
            <person name="Gardiner A."/>
            <person name="Garfield D.A."/>
            <person name="Garvin B.E."/>
            <person name="Gibson G."/>
            <person name="Gilbert D."/>
            <person name="Gnerre S."/>
            <person name="Godfrey J."/>
            <person name="Good R."/>
            <person name="Gotea V."/>
            <person name="Gravely B."/>
            <person name="Greenberg A.J."/>
            <person name="Griffiths-Jones S."/>
            <person name="Gross S."/>
            <person name="Guigo R."/>
            <person name="Gustafson E.A."/>
            <person name="Haerty W."/>
            <person name="Hahn M.W."/>
            <person name="Halligan D.L."/>
            <person name="Halpern A.L."/>
            <person name="Halter G.M."/>
            <person name="Han M.V."/>
            <person name="Heger A."/>
            <person name="Hillier L."/>
            <person name="Hinrichs A.S."/>
            <person name="Holmes I."/>
            <person name="Hoskins R.A."/>
            <person name="Hubisz M.J."/>
            <person name="Hultmark D."/>
            <person name="Huntley M.A."/>
            <person name="Jaffe D.B."/>
            <person name="Jagadeeshan S."/>
            <person name="Jeck W.R."/>
            <person name="Johnson J."/>
            <person name="Jones C.D."/>
            <person name="Jordan W.C."/>
            <person name="Karpen G.H."/>
            <person name="Kataoka E."/>
            <person name="Keightley P.D."/>
            <person name="Kheradpour P."/>
            <person name="Kirkness E.F."/>
            <person name="Koerich L.B."/>
            <person name="Kristiansen K."/>
            <person name="Kudrna D."/>
            <person name="Kulathinal R.J."/>
            <person name="Kumar S."/>
            <person name="Kwok R."/>
            <person name="Lander E."/>
            <person name="Langley C.H."/>
            <person name="Lapoint R."/>
            <person name="Lazzaro B.P."/>
            <person name="Lee S.J."/>
            <person name="Levesque L."/>
            <person name="Li R."/>
            <person name="Lin C.F."/>
            <person name="Lin M.F."/>
            <person name="Lindblad-Toh K."/>
            <person name="Llopart A."/>
            <person name="Long M."/>
            <person name="Low L."/>
            <person name="Lozovsky E."/>
            <person name="Lu J."/>
            <person name="Luo M."/>
            <person name="Machado C.A."/>
            <person name="Makalowski W."/>
            <person name="Marzo M."/>
            <person name="Matsuda M."/>
            <person name="Matzkin L."/>
            <person name="McAllister B."/>
            <person name="McBride C.S."/>
            <person name="McKernan B."/>
            <person name="McKernan K."/>
            <person name="Mendez-Lago M."/>
            <person name="Minx P."/>
            <person name="Mollenhauer M.U."/>
            <person name="Montooth K."/>
            <person name="Mount S.M."/>
            <person name="Mu X."/>
            <person name="Myers E."/>
            <person name="Negre B."/>
            <person name="Newfeld S."/>
            <person name="Nielsen R."/>
            <person name="Noor M.A."/>
            <person name="O'Grady P."/>
            <person name="Pachter L."/>
            <person name="Papaceit M."/>
            <person name="Parisi M.J."/>
            <person name="Parisi M."/>
            <person name="Parts L."/>
            <person name="Pedersen J.S."/>
            <person name="Pesole G."/>
            <person name="Phillippy A.M."/>
            <person name="Ponting C.P."/>
            <person name="Pop M."/>
            <person name="Porcelli D."/>
            <person name="Powell J.R."/>
            <person name="Prohaska S."/>
            <person name="Pruitt K."/>
            <person name="Puig M."/>
            <person name="Quesneville H."/>
            <person name="Ram K.R."/>
            <person name="Rand D."/>
            <person name="Rasmussen M.D."/>
            <person name="Reed L.K."/>
            <person name="Reenan R."/>
            <person name="Reily A."/>
            <person name="Remington K.A."/>
            <person name="Rieger T.T."/>
            <person name="Ritchie M.G."/>
            <person name="Robin C."/>
            <person name="Rogers Y.H."/>
            <person name="Rohde C."/>
            <person name="Rozas J."/>
            <person name="Rubenfield M.J."/>
            <person name="Ruiz A."/>
            <person name="Russo S."/>
            <person name="Salzberg S.L."/>
            <person name="Sanchez-Gracia A."/>
            <person name="Saranga D.J."/>
            <person name="Sato H."/>
            <person name="Schaeffer S.W."/>
            <person name="Schatz M.C."/>
            <person name="Schlenke T."/>
            <person name="Schwartz R."/>
            <person name="Segarra C."/>
            <person name="Singh R.S."/>
            <person name="Sirot L."/>
            <person name="Sirota M."/>
            <person name="Sisneros N.B."/>
            <person name="Smith C.D."/>
            <person name="Smith T.F."/>
            <person name="Spieth J."/>
            <person name="Stage D.E."/>
            <person name="Stark A."/>
            <person name="Stephan W."/>
            <person name="Strausberg R.L."/>
            <person name="Strempel S."/>
            <person name="Sturgill D."/>
            <person name="Sutton G."/>
            <person name="Sutton G.G."/>
            <person name="Tao W."/>
            <person name="Teichmann S."/>
            <person name="Tobari Y.N."/>
            <person name="Tomimura Y."/>
            <person name="Tsolas J.M."/>
            <person name="Valente V.L."/>
            <person name="Venter E."/>
            <person name="Venter J.C."/>
            <person name="Vicario S."/>
            <person name="Vieira F.G."/>
            <person name="Vilella A.J."/>
            <person name="Villasante A."/>
            <person name="Walenz B."/>
            <person name="Wang J."/>
            <person name="Wasserman M."/>
            <person name="Watts T."/>
            <person name="Wilson D."/>
            <person name="Wilson R.K."/>
            <person name="Wing R.A."/>
            <person name="Wolfner M.F."/>
            <person name="Wong A."/>
            <person name="Wong G.K."/>
            <person name="Wu C.I."/>
            <person name="Wu G."/>
            <person name="Yamamoto D."/>
            <person name="Yang H.P."/>
            <person name="Yang S.P."/>
            <person name="Yorke J.A."/>
            <person name="Yoshida K."/>
            <person name="Zdobnov E."/>
            <person name="Zhang P."/>
            <person name="Zhang Y."/>
            <person name="Zimin A.V."/>
            <person name="Baldwin J."/>
            <person name="Abdouelleil A."/>
            <person name="Abdulkadir J."/>
            <person name="Abebe A."/>
            <person name="Abera B."/>
            <person name="Abreu J."/>
            <person name="Acer S.C."/>
            <person name="Aftuck L."/>
            <person name="Alexander A."/>
            <person name="An P."/>
            <person name="Anderson E."/>
            <person name="Anderson S."/>
            <person name="Arachi H."/>
            <person name="Azer M."/>
            <person name="Bachantsang P."/>
            <person name="Barry A."/>
            <person name="Bayul T."/>
            <person name="Berlin A."/>
            <person name="Bessette D."/>
            <person name="Bloom T."/>
            <person name="Blye J."/>
            <person name="Boguslavskiy L."/>
            <person name="Bonnet C."/>
            <person name="Boukhgalter B."/>
            <person name="Bourzgui I."/>
            <person name="Brown A."/>
            <person name="Cahill P."/>
            <person name="Channer S."/>
            <person name="Cheshatsang Y."/>
            <person name="Chuda L."/>
            <person name="Citroen M."/>
            <person name="Collymore A."/>
            <person name="Cooke P."/>
            <person name="Costello M."/>
            <person name="D'Aco K."/>
            <person name="Daza R."/>
            <person name="De Haan G."/>
            <person name="DeGray S."/>
            <person name="DeMaso C."/>
            <person name="Dhargay N."/>
            <person name="Dooley K."/>
            <person name="Dooley E."/>
            <person name="Doricent M."/>
            <person name="Dorje P."/>
            <person name="Dorjee K."/>
            <person name="Dupes A."/>
            <person name="Elong R."/>
            <person name="Falk J."/>
            <person name="Farina A."/>
            <person name="Faro S."/>
            <person name="Ferguson D."/>
            <person name="Fisher S."/>
            <person name="Foley C.D."/>
            <person name="Franke A."/>
            <person name="Friedrich D."/>
            <person name="Gadbois L."/>
            <person name="Gearin G."/>
            <person name="Gearin C.R."/>
            <person name="Giannoukos G."/>
            <person name="Goode T."/>
            <person name="Graham J."/>
            <person name="Grandbois E."/>
            <person name="Grewal S."/>
            <person name="Gyaltsen K."/>
            <person name="Hafez N."/>
            <person name="Hagos B."/>
            <person name="Hall J."/>
            <person name="Henson C."/>
            <person name="Hollinger A."/>
            <person name="Honan T."/>
            <person name="Huard M.D."/>
            <person name="Hughes L."/>
            <person name="Hurhula B."/>
            <person name="Husby M.E."/>
            <person name="Kamat A."/>
            <person name="Kanga B."/>
            <person name="Kashin S."/>
            <person name="Khazanovich D."/>
            <person name="Kisner P."/>
            <person name="Lance K."/>
            <person name="Lara M."/>
            <person name="Lee W."/>
            <person name="Lennon N."/>
            <person name="Letendre F."/>
            <person name="LeVine R."/>
            <person name="Lipovsky A."/>
            <person name="Liu X."/>
            <person name="Liu J."/>
            <person name="Liu S."/>
            <person name="Lokyitsang T."/>
            <person name="Lokyitsang Y."/>
            <person name="Lubonja R."/>
            <person name="Lui A."/>
            <person name="MacDonald P."/>
            <person name="Magnisalis V."/>
            <person name="Maru K."/>
            <person name="Matthews C."/>
            <person name="McCusker W."/>
            <person name="McDonough S."/>
            <person name="Mehta T."/>
            <person name="Meldrim J."/>
            <person name="Meneus L."/>
            <person name="Mihai O."/>
            <person name="Mihalev A."/>
            <person name="Mihova T."/>
            <person name="Mittelman R."/>
            <person name="Mlenga V."/>
            <person name="Montmayeur A."/>
            <person name="Mulrain L."/>
            <person name="Navidi A."/>
            <person name="Naylor J."/>
            <person name="Negash T."/>
            <person name="Nguyen T."/>
            <person name="Nguyen N."/>
            <person name="Nicol R."/>
            <person name="Norbu C."/>
            <person name="Norbu N."/>
            <person name="Novod N."/>
            <person name="O'Neill B."/>
            <person name="Osman S."/>
            <person name="Markiewicz E."/>
            <person name="Oyono O.L."/>
            <person name="Patti C."/>
            <person name="Phunkhang P."/>
            <person name="Pierre F."/>
            <person name="Priest M."/>
            <person name="Raghuraman S."/>
            <person name="Rege F."/>
            <person name="Reyes R."/>
            <person name="Rise C."/>
            <person name="Rogov P."/>
            <person name="Ross K."/>
            <person name="Ryan E."/>
            <person name="Settipalli S."/>
            <person name="Shea T."/>
            <person name="Sherpa N."/>
            <person name="Shi L."/>
            <person name="Shih D."/>
            <person name="Sparrow T."/>
            <person name="Spaulding J."/>
            <person name="Stalker J."/>
            <person name="Stange-Thomann N."/>
            <person name="Stavropoulos S."/>
            <person name="Stone C."/>
            <person name="Strader C."/>
            <person name="Tesfaye S."/>
            <person name="Thomson T."/>
            <person name="Thoulutsang Y."/>
            <person name="Thoulutsang D."/>
            <person name="Topham K."/>
            <person name="Topping I."/>
            <person name="Tsamla T."/>
            <person name="Vassiliev H."/>
            <person name="Vo A."/>
            <person name="Wangchuk T."/>
            <person name="Wangdi T."/>
            <person name="Weiand M."/>
            <person name="Wilkinson J."/>
            <person name="Wilson A."/>
            <person name="Yadav S."/>
            <person name="Young G."/>
            <person name="Yu Q."/>
            <person name="Zembek L."/>
            <person name="Zhong D."/>
            <person name="Zimmer A."/>
            <person name="Zwirko Z."/>
            <person name="Jaffe D.B."/>
            <person name="Alvarez P."/>
            <person name="Brockman W."/>
            <person name="Butler J."/>
            <person name="Chin C."/>
            <person name="Gnerre S."/>
            <person name="Grabherr M."/>
            <person name="Kleber M."/>
            <person name="Mauceli E."/>
            <person name="MacCallum I."/>
        </authorList>
    </citation>
    <scope>NUCLEOTIDE SEQUENCE [LARGE SCALE GENOMIC DNA]</scope>
    <source>
        <strain evidence="2">Tucson 14030-0811.24</strain>
    </source>
</reference>
<name>A0A0Q9X5W5_DROWI</name>
<proteinExistence type="predicted"/>
<dbReference type="InParanoid" id="A0A0Q9X5W5"/>
<dbReference type="EMBL" id="CH964282">
    <property type="protein sequence ID" value="KRG00238.1"/>
    <property type="molecule type" value="Genomic_DNA"/>
</dbReference>
<organism evidence="1 2">
    <name type="scientific">Drosophila willistoni</name>
    <name type="common">Fruit fly</name>
    <dbReference type="NCBI Taxonomy" id="7260"/>
    <lineage>
        <taxon>Eukaryota</taxon>
        <taxon>Metazoa</taxon>
        <taxon>Ecdysozoa</taxon>
        <taxon>Arthropoda</taxon>
        <taxon>Hexapoda</taxon>
        <taxon>Insecta</taxon>
        <taxon>Pterygota</taxon>
        <taxon>Neoptera</taxon>
        <taxon>Endopterygota</taxon>
        <taxon>Diptera</taxon>
        <taxon>Brachycera</taxon>
        <taxon>Muscomorpha</taxon>
        <taxon>Ephydroidea</taxon>
        <taxon>Drosophilidae</taxon>
        <taxon>Drosophila</taxon>
        <taxon>Sophophora</taxon>
    </lineage>
</organism>
<dbReference type="Proteomes" id="UP000007798">
    <property type="component" value="Unassembled WGS sequence"/>
</dbReference>
<accession>A0A0Q9X5W5</accession>
<dbReference type="AlphaFoldDB" id="A0A0Q9X5W5"/>
<gene>
    <name evidence="1" type="primary">Dwil\GK27453</name>
    <name evidence="1" type="ORF">Dwil_GK27453</name>
</gene>
<keyword evidence="2" id="KW-1185">Reference proteome</keyword>